<comment type="similarity">
    <text evidence="5">Belongs to the ATP-dependent AMP-binding enzyme family. MenE subfamily.</text>
</comment>
<evidence type="ECO:0000256" key="3">
    <source>
        <dbReference type="ARBA" id="ARBA00022741"/>
    </source>
</evidence>
<keyword evidence="1 5" id="KW-0474">Menaquinone biosynthesis</keyword>
<keyword evidence="4 5" id="KW-0067">ATP-binding</keyword>
<dbReference type="InterPro" id="IPR000873">
    <property type="entry name" value="AMP-dep_synth/lig_dom"/>
</dbReference>
<dbReference type="InterPro" id="IPR020845">
    <property type="entry name" value="AMP-binding_CS"/>
</dbReference>
<dbReference type="Proteomes" id="UP001623041">
    <property type="component" value="Unassembled WGS sequence"/>
</dbReference>
<proteinExistence type="inferred from homology"/>
<dbReference type="InterPro" id="IPR045851">
    <property type="entry name" value="AMP-bd_C_sf"/>
</dbReference>
<dbReference type="EMBL" id="JBJHQH010000036">
    <property type="protein sequence ID" value="MFK9095201.1"/>
    <property type="molecule type" value="Genomic_DNA"/>
</dbReference>
<organism evidence="8 9">
    <name type="scientific">Bacillus salipaludis</name>
    <dbReference type="NCBI Taxonomy" id="2547811"/>
    <lineage>
        <taxon>Bacteria</taxon>
        <taxon>Bacillati</taxon>
        <taxon>Bacillota</taxon>
        <taxon>Bacilli</taxon>
        <taxon>Bacillales</taxon>
        <taxon>Bacillaceae</taxon>
        <taxon>Bacillus</taxon>
    </lineage>
</organism>
<dbReference type="Gene3D" id="3.40.50.12780">
    <property type="entry name" value="N-terminal domain of ligase-like"/>
    <property type="match status" value="1"/>
</dbReference>
<feature type="domain" description="AMP-binding enzyme C-terminal" evidence="7">
    <location>
        <begin position="404"/>
        <end position="477"/>
    </location>
</feature>
<dbReference type="InterPro" id="IPR010192">
    <property type="entry name" value="MenE"/>
</dbReference>
<dbReference type="EC" id="6.2.1.26" evidence="5"/>
<name>A0ABW8RP58_9BACI</name>
<feature type="domain" description="AMP-dependent synthetase/ligase" evidence="6">
    <location>
        <begin position="13"/>
        <end position="354"/>
    </location>
</feature>
<dbReference type="Pfam" id="PF13193">
    <property type="entry name" value="AMP-binding_C"/>
    <property type="match status" value="1"/>
</dbReference>
<protein>
    <recommendedName>
        <fullName evidence="5">2-succinylbenzoate--CoA ligase</fullName>
        <ecNumber evidence="5">6.2.1.26</ecNumber>
    </recommendedName>
    <alternativeName>
        <fullName evidence="5">o-succinylbenzoyl-CoA synthetase</fullName>
        <shortName evidence="5">OSB-CoA synthetase</shortName>
    </alternativeName>
</protein>
<evidence type="ECO:0000256" key="1">
    <source>
        <dbReference type="ARBA" id="ARBA00022428"/>
    </source>
</evidence>
<dbReference type="NCBIfam" id="NF002966">
    <property type="entry name" value="PRK03640.1"/>
    <property type="match status" value="1"/>
</dbReference>
<evidence type="ECO:0000256" key="2">
    <source>
        <dbReference type="ARBA" id="ARBA00022598"/>
    </source>
</evidence>
<comment type="catalytic activity">
    <reaction evidence="5">
        <text>2-succinylbenzoate + ATP + CoA = 2-succinylbenzoyl-CoA + AMP + diphosphate</text>
        <dbReference type="Rhea" id="RHEA:17009"/>
        <dbReference type="ChEBI" id="CHEBI:18325"/>
        <dbReference type="ChEBI" id="CHEBI:30616"/>
        <dbReference type="ChEBI" id="CHEBI:33019"/>
        <dbReference type="ChEBI" id="CHEBI:57287"/>
        <dbReference type="ChEBI" id="CHEBI:57364"/>
        <dbReference type="ChEBI" id="CHEBI:456215"/>
        <dbReference type="EC" id="6.2.1.26"/>
    </reaction>
</comment>
<dbReference type="InterPro" id="IPR050237">
    <property type="entry name" value="ATP-dep_AMP-bd_enzyme"/>
</dbReference>
<dbReference type="PANTHER" id="PTHR43767">
    <property type="entry name" value="LONG-CHAIN-FATTY-ACID--COA LIGASE"/>
    <property type="match status" value="1"/>
</dbReference>
<evidence type="ECO:0000313" key="9">
    <source>
        <dbReference type="Proteomes" id="UP001623041"/>
    </source>
</evidence>
<evidence type="ECO:0000313" key="8">
    <source>
        <dbReference type="EMBL" id="MFK9095201.1"/>
    </source>
</evidence>
<dbReference type="CDD" id="cd05912">
    <property type="entry name" value="OSB_CoA_lg"/>
    <property type="match status" value="1"/>
</dbReference>
<dbReference type="SUPFAM" id="SSF56801">
    <property type="entry name" value="Acetyl-CoA synthetase-like"/>
    <property type="match status" value="1"/>
</dbReference>
<dbReference type="Pfam" id="PF00501">
    <property type="entry name" value="AMP-binding"/>
    <property type="match status" value="1"/>
</dbReference>
<evidence type="ECO:0000256" key="4">
    <source>
        <dbReference type="ARBA" id="ARBA00022840"/>
    </source>
</evidence>
<keyword evidence="2 5" id="KW-0436">Ligase</keyword>
<comment type="function">
    <text evidence="5">Converts 2-succinylbenzoate (OSB) to 2-succinylbenzoyl-CoA (OSB-CoA).</text>
</comment>
<dbReference type="InterPro" id="IPR042099">
    <property type="entry name" value="ANL_N_sf"/>
</dbReference>
<comment type="caution">
    <text evidence="8">The sequence shown here is derived from an EMBL/GenBank/DDBJ whole genome shotgun (WGS) entry which is preliminary data.</text>
</comment>
<keyword evidence="9" id="KW-1185">Reference proteome</keyword>
<evidence type="ECO:0000259" key="7">
    <source>
        <dbReference type="Pfam" id="PF13193"/>
    </source>
</evidence>
<dbReference type="GO" id="GO:0008756">
    <property type="term" value="F:o-succinylbenzoate-CoA ligase activity"/>
    <property type="evidence" value="ECO:0007669"/>
    <property type="project" value="UniProtKB-EC"/>
</dbReference>
<gene>
    <name evidence="5" type="primary">menE</name>
    <name evidence="8" type="ORF">ACJEBI_27575</name>
</gene>
<reference evidence="8 9" key="1">
    <citation type="submission" date="2024-11" db="EMBL/GenBank/DDBJ databases">
        <authorList>
            <person name="Lucas J.A."/>
        </authorList>
    </citation>
    <scope>NUCLEOTIDE SEQUENCE [LARGE SCALE GENOMIC DNA]</scope>
    <source>
        <strain evidence="8 9">Z 5.4</strain>
    </source>
</reference>
<dbReference type="HAMAP" id="MF_00731">
    <property type="entry name" value="MenE"/>
    <property type="match status" value="1"/>
</dbReference>
<dbReference type="PANTHER" id="PTHR43767:SF1">
    <property type="entry name" value="NONRIBOSOMAL PEPTIDE SYNTHASE PES1 (EUROFUNG)-RELATED"/>
    <property type="match status" value="1"/>
</dbReference>
<dbReference type="PROSITE" id="PS00455">
    <property type="entry name" value="AMP_BINDING"/>
    <property type="match status" value="1"/>
</dbReference>
<comment type="pathway">
    <text evidence="5">Quinol/quinone metabolism; menaquinone biosynthesis.</text>
</comment>
<dbReference type="NCBIfam" id="TIGR01923">
    <property type="entry name" value="menE"/>
    <property type="match status" value="1"/>
</dbReference>
<dbReference type="RefSeq" id="WP_406583601.1">
    <property type="nucleotide sequence ID" value="NZ_JBJHQH010000036.1"/>
</dbReference>
<dbReference type="Gene3D" id="3.30.300.30">
    <property type="match status" value="1"/>
</dbReference>
<sequence>MPNETMPNFINKRAFLTPDRTAVYFQEKTYSFKELYDRSLKVAGQLQALGLQQDQYVGVLLKNHLDTVVILFALQLLGVKAVILNNRLTPAELAWQLNDSKASFLVLEEAFEKMELEQLSRVKTITTERLFQVEPVEPAIIDEISLSDICTIMYTSGTTGNPKGVMQTYGNHWWSSVGSALNLGQMESDCWLCSVPLFHISGFSILMRSVIYGMPIVLHDHFDVERTITDIQEKKVTIMSVVGTMLTGIVEALNDRRLPDQFRCMLLGGGPAALPLLQACVEKEIPVFQTYGMTESSSQIVTLSPEYSLAKLGSAGKTLFPAQLKIVLDNGCPAKAGEAGEIAVKGANVTQGYLYRPEATKEKFRDGWFYTGDIGYMDEEGFLYVIDRRSDLIISGGENIYPAEIEAVLLAHPSVADAGVTRIDDLKWGQVPAAFIVKREDITKDELQQFCHTHLAKYKVPKAFYFVEKLPRNAAKKLLRRELREWVADNENRLN</sequence>
<evidence type="ECO:0000259" key="6">
    <source>
        <dbReference type="Pfam" id="PF00501"/>
    </source>
</evidence>
<dbReference type="InterPro" id="IPR025110">
    <property type="entry name" value="AMP-bd_C"/>
</dbReference>
<comment type="pathway">
    <text evidence="5">Quinol/quinone metabolism; 1,4-dihydroxy-2-naphthoate biosynthesis; 1,4-dihydroxy-2-naphthoate from chorismate: step 5/7.</text>
</comment>
<keyword evidence="3 5" id="KW-0547">Nucleotide-binding</keyword>
<accession>A0ABW8RP58</accession>
<evidence type="ECO:0000256" key="5">
    <source>
        <dbReference type="HAMAP-Rule" id="MF_00731"/>
    </source>
</evidence>